<evidence type="ECO:0000313" key="3">
    <source>
        <dbReference type="Proteomes" id="UP001498398"/>
    </source>
</evidence>
<reference evidence="2 3" key="1">
    <citation type="submission" date="2024-01" db="EMBL/GenBank/DDBJ databases">
        <title>A draft genome for the cacao thread blight pathogen Marasmiellus scandens.</title>
        <authorList>
            <person name="Baruah I.K."/>
            <person name="Leung J."/>
            <person name="Bukari Y."/>
            <person name="Amoako-Attah I."/>
            <person name="Meinhardt L.W."/>
            <person name="Bailey B.A."/>
            <person name="Cohen S.P."/>
        </authorList>
    </citation>
    <scope>NUCLEOTIDE SEQUENCE [LARGE SCALE GENOMIC DNA]</scope>
    <source>
        <strain evidence="2 3">GH-19</strain>
    </source>
</reference>
<proteinExistence type="predicted"/>
<feature type="region of interest" description="Disordered" evidence="1">
    <location>
        <begin position="380"/>
        <end position="399"/>
    </location>
</feature>
<feature type="compositionally biased region" description="Polar residues" evidence="1">
    <location>
        <begin position="410"/>
        <end position="423"/>
    </location>
</feature>
<accession>A0ABR1JM11</accession>
<evidence type="ECO:0000256" key="1">
    <source>
        <dbReference type="SAM" id="MobiDB-lite"/>
    </source>
</evidence>
<feature type="compositionally biased region" description="Polar residues" evidence="1">
    <location>
        <begin position="299"/>
        <end position="309"/>
    </location>
</feature>
<feature type="region of interest" description="Disordered" evidence="1">
    <location>
        <begin position="493"/>
        <end position="586"/>
    </location>
</feature>
<name>A0ABR1JM11_9AGAR</name>
<comment type="caution">
    <text evidence="2">The sequence shown here is derived from an EMBL/GenBank/DDBJ whole genome shotgun (WGS) entry which is preliminary data.</text>
</comment>
<feature type="compositionally biased region" description="Low complexity" evidence="1">
    <location>
        <begin position="510"/>
        <end position="520"/>
    </location>
</feature>
<feature type="compositionally biased region" description="Polar residues" evidence="1">
    <location>
        <begin position="333"/>
        <end position="349"/>
    </location>
</feature>
<feature type="region of interest" description="Disordered" evidence="1">
    <location>
        <begin position="142"/>
        <end position="174"/>
    </location>
</feature>
<sequence length="651" mass="70883">MKAERQELRPVQANLLGRPRYMCREWNPRKLNMHRTCSVPNLKLLPATRPLFECRCCHFSNDRYHICLFCGWTSKEAEDDFQRKIQRRTLSSPYRLEFFSLHRHVSPVSLRTAPGAEVAVSAEDASLDSNLSCVQQHASVLGTAPDNPDSGSAPVPSPTHQDTVTTQGRLPDKANPAHSDWTCGIDVVKATCLPPSGSPSSSKSALVCDDQDAYRPSLSRIGGTVSPCATPHYEEQVSRPSSDGVDRSSTPNGMSFTTKLPIAMKSSRPVALRVLSDASNRPKSRDASTSIPKQDPPIDSSQTSPSTQRSLRHKKRHSMLHFSAPPSAYIAPKSSSSTMNSTRPQSHPTASGPAHAQSSEHSPYPSASTSTRPQSIPITKILTHNRSQSQPNVHLGNRERPYYSAIRKGMSTSVSSRTSMHDLSSTPPSTSTSAAASQSAFSPMNSRAPSPAFAPSSAGATLPLFSPSPIPWSTPPPETGRRASWLFDSTFHDDDEEQLPTPTFSPPSYSPLHVSTASAPAAPPTPSKSLFHVPFRRNHTRSSRPSSPHSGFTDLFRSTTNINNTDGATNVPPMSKPPKSRRNTTPAFSKKEEMELRMALAREVGHTGVSPDEGYVYREKRSSLGSLSGEAVKTRVRKLKHGIKSLVKSFT</sequence>
<feature type="compositionally biased region" description="Low complexity" evidence="1">
    <location>
        <begin position="424"/>
        <end position="456"/>
    </location>
</feature>
<feature type="compositionally biased region" description="Polar residues" evidence="1">
    <location>
        <begin position="380"/>
        <end position="392"/>
    </location>
</feature>
<feature type="compositionally biased region" description="Polar residues" evidence="1">
    <location>
        <begin position="247"/>
        <end position="258"/>
    </location>
</feature>
<feature type="compositionally biased region" description="Polar residues" evidence="1">
    <location>
        <begin position="277"/>
        <end position="292"/>
    </location>
</feature>
<evidence type="ECO:0000313" key="2">
    <source>
        <dbReference type="EMBL" id="KAK7461843.1"/>
    </source>
</evidence>
<feature type="compositionally biased region" description="Polar residues" evidence="1">
    <location>
        <begin position="556"/>
        <end position="568"/>
    </location>
</feature>
<feature type="region of interest" description="Disordered" evidence="1">
    <location>
        <begin position="410"/>
        <end position="456"/>
    </location>
</feature>
<feature type="region of interest" description="Disordered" evidence="1">
    <location>
        <begin position="276"/>
        <end position="373"/>
    </location>
</feature>
<feature type="compositionally biased region" description="Basic residues" evidence="1">
    <location>
        <begin position="310"/>
        <end position="319"/>
    </location>
</feature>
<dbReference type="Proteomes" id="UP001498398">
    <property type="component" value="Unassembled WGS sequence"/>
</dbReference>
<protein>
    <submittedName>
        <fullName evidence="2">Uncharacterized protein</fullName>
    </submittedName>
</protein>
<feature type="region of interest" description="Disordered" evidence="1">
    <location>
        <begin position="218"/>
        <end position="262"/>
    </location>
</feature>
<dbReference type="EMBL" id="JBANRG010000012">
    <property type="protein sequence ID" value="KAK7461843.1"/>
    <property type="molecule type" value="Genomic_DNA"/>
</dbReference>
<gene>
    <name evidence="2" type="ORF">VKT23_008272</name>
</gene>
<feature type="compositionally biased region" description="Polar residues" evidence="1">
    <location>
        <begin position="356"/>
        <end position="373"/>
    </location>
</feature>
<feature type="compositionally biased region" description="Polar residues" evidence="1">
    <location>
        <begin position="158"/>
        <end position="168"/>
    </location>
</feature>
<organism evidence="2 3">
    <name type="scientific">Marasmiellus scandens</name>
    <dbReference type="NCBI Taxonomy" id="2682957"/>
    <lineage>
        <taxon>Eukaryota</taxon>
        <taxon>Fungi</taxon>
        <taxon>Dikarya</taxon>
        <taxon>Basidiomycota</taxon>
        <taxon>Agaricomycotina</taxon>
        <taxon>Agaricomycetes</taxon>
        <taxon>Agaricomycetidae</taxon>
        <taxon>Agaricales</taxon>
        <taxon>Marasmiineae</taxon>
        <taxon>Omphalotaceae</taxon>
        <taxon>Marasmiellus</taxon>
    </lineage>
</organism>
<keyword evidence="3" id="KW-1185">Reference proteome</keyword>